<sequence>MSSLSWNGITFGVELEFMAPPPDREHWKLYTPSAGARANVSKLLSQHTTQPITCECEHNPIDICCVCADIPANCKVDARTCVINPPGQIDQSRPATAYFHFMYEYLQCVKDLNAERCWPGVEMCTPILGQAELASGLPAVKDILSGMRKTGVPITADDCCGMHVHVGVEEGMTVYLAKRIATLVVLLENTLILRFVAPSRWVSEYATTICEDSQAAKKEATICPAELEAFEKHMPPRSRMHPSKWNSNDPKMYYRTLRTIWSCEDLEVLDVQLRRNGLKSCGLALSLRNYKDRNMRRAGENRYEGTPSTVEFRYAQMSFDHVLIRNWVEVMARIVDLARAQDDEFKEIVSTIIDVNYEAVSQRTSAWKPLLKQVFKLEHRIPDWEAQLEKFNRDEYISLLDERLLLRPDMAIDGHNMATEDPNMTVQDQSFNMPIQDPNMTIQGQRMSVQGQYMPIQGQSLSMPIQGPNMTIQGQNTATGGQGQGMFSQVPTEWGDEGRVDFTKPIEDQWVSALDILSIRAEKAGITPKQAVVKLILELDIKHDRLLDLAEEDAISALRGEPDTEDRNIRRDYIKYALDAVDESREKAYDLLRRMRRRNTPRWMFFSDFFIPCWEEFTD</sequence>
<dbReference type="AlphaFoldDB" id="A0A4E9DMI0"/>
<dbReference type="EMBL" id="CAJPIJ010000129">
    <property type="protein sequence ID" value="CAG1983342.1"/>
    <property type="molecule type" value="Genomic_DNA"/>
</dbReference>
<reference evidence="2" key="1">
    <citation type="submission" date="2019-04" db="EMBL/GenBank/DDBJ databases">
        <authorList>
            <person name="Melise S."/>
            <person name="Noan J."/>
            <person name="Okalmin O."/>
        </authorList>
    </citation>
    <scope>NUCLEOTIDE SEQUENCE</scope>
    <source>
        <strain evidence="2">FN9</strain>
    </source>
</reference>
<dbReference type="PANTHER" id="PTHR36847:SF1">
    <property type="entry name" value="AMIDOLIGASE ENZYME"/>
    <property type="match status" value="1"/>
</dbReference>
<proteinExistence type="predicted"/>
<protein>
    <submittedName>
        <fullName evidence="2">Uncharacterized protein</fullName>
    </submittedName>
</protein>
<organism evidence="2">
    <name type="scientific">Gibberella zeae</name>
    <name type="common">Wheat head blight fungus</name>
    <name type="synonym">Fusarium graminearum</name>
    <dbReference type="NCBI Taxonomy" id="5518"/>
    <lineage>
        <taxon>Eukaryota</taxon>
        <taxon>Fungi</taxon>
        <taxon>Dikarya</taxon>
        <taxon>Ascomycota</taxon>
        <taxon>Pezizomycotina</taxon>
        <taxon>Sordariomycetes</taxon>
        <taxon>Hypocreomycetidae</taxon>
        <taxon>Hypocreales</taxon>
        <taxon>Nectriaceae</taxon>
        <taxon>Fusarium</taxon>
    </lineage>
</organism>
<dbReference type="InterPro" id="IPR022025">
    <property type="entry name" value="Amidoligase_2"/>
</dbReference>
<gene>
    <name evidence="2" type="ORF">FUG_LOCUS18747</name>
    <name evidence="1" type="ORF">MDCFG202_LOCUS232351</name>
</gene>
<dbReference type="EMBL" id="CAAKMV010000022">
    <property type="protein sequence ID" value="VIO52322.1"/>
    <property type="molecule type" value="Genomic_DNA"/>
</dbReference>
<evidence type="ECO:0000313" key="2">
    <source>
        <dbReference type="EMBL" id="VIO52322.1"/>
    </source>
</evidence>
<evidence type="ECO:0000313" key="1">
    <source>
        <dbReference type="EMBL" id="CAG1983342.1"/>
    </source>
</evidence>
<dbReference type="PANTHER" id="PTHR36847">
    <property type="entry name" value="AMIDOLIGASE ENZYME"/>
    <property type="match status" value="1"/>
</dbReference>
<dbReference type="Pfam" id="PF12224">
    <property type="entry name" value="Amidoligase_2"/>
    <property type="match status" value="1"/>
</dbReference>
<reference evidence="1" key="2">
    <citation type="submission" date="2021-03" db="EMBL/GenBank/DDBJ databases">
        <authorList>
            <person name="Alouane T."/>
            <person name="Langin T."/>
            <person name="Bonhomme L."/>
        </authorList>
    </citation>
    <scope>NUCLEOTIDE SEQUENCE</scope>
    <source>
        <strain evidence="1">MDC_Fg202</strain>
    </source>
</reference>
<accession>A0A4E9DMI0</accession>
<dbReference type="Proteomes" id="UP000746612">
    <property type="component" value="Unassembled WGS sequence"/>
</dbReference>
<name>A0A4E9DMI0_GIBZA</name>